<name>A0ABP8FN49_9BACT</name>
<feature type="transmembrane region" description="Helical" evidence="1">
    <location>
        <begin position="121"/>
        <end position="142"/>
    </location>
</feature>
<keyword evidence="1" id="KW-0812">Transmembrane</keyword>
<feature type="transmembrane region" description="Helical" evidence="1">
    <location>
        <begin position="95"/>
        <end position="114"/>
    </location>
</feature>
<feature type="transmembrane region" description="Helical" evidence="1">
    <location>
        <begin position="65"/>
        <end position="83"/>
    </location>
</feature>
<sequence length="196" mass="22269">MTIFEINASGAFIQALAVSHRIKSDIMEILLRAKNWQIFIILIVGMALSNTTLHDDPTTTMIINLVGILIYFIYPFVIGYFLQDFLPKKVEVNNTFFQINFFAWIGGYLTLMILSDGQGMTLTGLAALPFFYVLFAFLYYQAFPAKVLKSIEMKKEASLGDYFSDFILILFLPLGVWVLQPRINRVVEKEKAAAQA</sequence>
<evidence type="ECO:0000256" key="1">
    <source>
        <dbReference type="SAM" id="Phobius"/>
    </source>
</evidence>
<keyword evidence="3" id="KW-1185">Reference proteome</keyword>
<comment type="caution">
    <text evidence="2">The sequence shown here is derived from an EMBL/GenBank/DDBJ whole genome shotgun (WGS) entry which is preliminary data.</text>
</comment>
<feature type="transmembrane region" description="Helical" evidence="1">
    <location>
        <begin position="36"/>
        <end position="53"/>
    </location>
</feature>
<dbReference type="RefSeq" id="WP_345166270.1">
    <property type="nucleotide sequence ID" value="NZ_BAABGX010000002.1"/>
</dbReference>
<reference evidence="3" key="1">
    <citation type="journal article" date="2019" name="Int. J. Syst. Evol. Microbiol.">
        <title>The Global Catalogue of Microorganisms (GCM) 10K type strain sequencing project: providing services to taxonomists for standard genome sequencing and annotation.</title>
        <authorList>
            <consortium name="The Broad Institute Genomics Platform"/>
            <consortium name="The Broad Institute Genome Sequencing Center for Infectious Disease"/>
            <person name="Wu L."/>
            <person name="Ma J."/>
        </authorList>
    </citation>
    <scope>NUCLEOTIDE SEQUENCE [LARGE SCALE GENOMIC DNA]</scope>
    <source>
        <strain evidence="3">JCM 17917</strain>
    </source>
</reference>
<keyword evidence="1" id="KW-1133">Transmembrane helix</keyword>
<protein>
    <submittedName>
        <fullName evidence="2">Uncharacterized protein</fullName>
    </submittedName>
</protein>
<evidence type="ECO:0000313" key="3">
    <source>
        <dbReference type="Proteomes" id="UP001501844"/>
    </source>
</evidence>
<organism evidence="2 3">
    <name type="scientific">Nibribacter koreensis</name>
    <dbReference type="NCBI Taxonomy" id="1084519"/>
    <lineage>
        <taxon>Bacteria</taxon>
        <taxon>Pseudomonadati</taxon>
        <taxon>Bacteroidota</taxon>
        <taxon>Cytophagia</taxon>
        <taxon>Cytophagales</taxon>
        <taxon>Hymenobacteraceae</taxon>
        <taxon>Nibribacter</taxon>
    </lineage>
</organism>
<proteinExistence type="predicted"/>
<dbReference type="Proteomes" id="UP001501844">
    <property type="component" value="Unassembled WGS sequence"/>
</dbReference>
<feature type="transmembrane region" description="Helical" evidence="1">
    <location>
        <begin position="162"/>
        <end position="179"/>
    </location>
</feature>
<keyword evidence="1" id="KW-0472">Membrane</keyword>
<dbReference type="EMBL" id="BAABGX010000002">
    <property type="protein sequence ID" value="GAA4307646.1"/>
    <property type="molecule type" value="Genomic_DNA"/>
</dbReference>
<evidence type="ECO:0000313" key="2">
    <source>
        <dbReference type="EMBL" id="GAA4307646.1"/>
    </source>
</evidence>
<accession>A0ABP8FN49</accession>
<gene>
    <name evidence="2" type="ORF">GCM10023183_23670</name>
</gene>